<dbReference type="EMBL" id="FPKX01000032">
    <property type="protein sequence ID" value="SFZ98008.1"/>
    <property type="molecule type" value="Genomic_DNA"/>
</dbReference>
<evidence type="ECO:0000313" key="1">
    <source>
        <dbReference type="EMBL" id="SFZ98008.1"/>
    </source>
</evidence>
<reference evidence="1" key="1">
    <citation type="submission" date="2016-10" db="EMBL/GenBank/DDBJ databases">
        <authorList>
            <person name="de Groot N.N."/>
        </authorList>
    </citation>
    <scope>NUCLEOTIDE SEQUENCE</scope>
</reference>
<name>A0A1W1EDC1_9ZZZZ</name>
<evidence type="ECO:0008006" key="2">
    <source>
        <dbReference type="Google" id="ProtNLM"/>
    </source>
</evidence>
<protein>
    <recommendedName>
        <fullName evidence="2">Lipoprotein</fullName>
    </recommendedName>
</protein>
<dbReference type="PROSITE" id="PS51257">
    <property type="entry name" value="PROKAR_LIPOPROTEIN"/>
    <property type="match status" value="1"/>
</dbReference>
<organism evidence="1">
    <name type="scientific">hydrothermal vent metagenome</name>
    <dbReference type="NCBI Taxonomy" id="652676"/>
    <lineage>
        <taxon>unclassified sequences</taxon>
        <taxon>metagenomes</taxon>
        <taxon>ecological metagenomes</taxon>
    </lineage>
</organism>
<sequence length="91" mass="10446">MFDKKYHLLLCLSATLIFTACGSSNRVQPQPYKPLDLSKKSENYKQGASDGCSTAAETYKKDHEAFNNDFEYNEGWWAGRRNCEGRSYAEY</sequence>
<dbReference type="AlphaFoldDB" id="A0A1W1EDC1"/>
<accession>A0A1W1EDC1</accession>
<gene>
    <name evidence="1" type="ORF">MNB_SV-5-1668</name>
</gene>
<proteinExistence type="predicted"/>